<name>Q5BG01_EMENI</name>
<dbReference type="InterPro" id="IPR005645">
    <property type="entry name" value="FSH-like_dom"/>
</dbReference>
<dbReference type="AlphaFoldDB" id="Q5BG01"/>
<dbReference type="Pfam" id="PF03959">
    <property type="entry name" value="FSH1"/>
    <property type="match status" value="1"/>
</dbReference>
<dbReference type="InterPro" id="IPR050593">
    <property type="entry name" value="LovG"/>
</dbReference>
<evidence type="ECO:0000313" key="4">
    <source>
        <dbReference type="EMBL" id="CBF89301.1"/>
    </source>
</evidence>
<dbReference type="Gene3D" id="3.40.50.1820">
    <property type="entry name" value="alpha/beta hydrolase"/>
    <property type="match status" value="1"/>
</dbReference>
<dbReference type="GO" id="GO:0016787">
    <property type="term" value="F:hydrolase activity"/>
    <property type="evidence" value="ECO:0000318"/>
    <property type="project" value="GO_Central"/>
</dbReference>
<evidence type="ECO:0000256" key="2">
    <source>
        <dbReference type="ARBA" id="ARBA00022801"/>
    </source>
</evidence>
<accession>C8VSP4</accession>
<reference evidence="5" key="1">
    <citation type="journal article" date="2005" name="Nature">
        <title>Sequencing of Aspergillus nidulans and comparative analysis with A. fumigatus and A. oryzae.</title>
        <authorList>
            <person name="Galagan J.E."/>
            <person name="Calvo S.E."/>
            <person name="Cuomo C."/>
            <person name="Ma L.J."/>
            <person name="Wortman J.R."/>
            <person name="Batzoglou S."/>
            <person name="Lee S.I."/>
            <person name="Basturkmen M."/>
            <person name="Spevak C.C."/>
            <person name="Clutterbuck J."/>
            <person name="Kapitonov V."/>
            <person name="Jurka J."/>
            <person name="Scazzocchio C."/>
            <person name="Farman M."/>
            <person name="Butler J."/>
            <person name="Purcell S."/>
            <person name="Harris S."/>
            <person name="Braus G.H."/>
            <person name="Draht O."/>
            <person name="Busch S."/>
            <person name="D'Enfert C."/>
            <person name="Bouchier C."/>
            <person name="Goldman G.H."/>
            <person name="Bell-Pedersen D."/>
            <person name="Griffiths-Jones S."/>
            <person name="Doonan J.H."/>
            <person name="Yu J."/>
            <person name="Vienken K."/>
            <person name="Pain A."/>
            <person name="Freitag M."/>
            <person name="Selker E.U."/>
            <person name="Archer D.B."/>
            <person name="Penalva M.A."/>
            <person name="Oakley B.R."/>
            <person name="Momany M."/>
            <person name="Tanaka T."/>
            <person name="Kumagai T."/>
            <person name="Asai K."/>
            <person name="Machida M."/>
            <person name="Nierman W.C."/>
            <person name="Denning D.W."/>
            <person name="Caddick M."/>
            <person name="Hynes M."/>
            <person name="Paoletti M."/>
            <person name="Fischer R."/>
            <person name="Miller B."/>
            <person name="Dyer P."/>
            <person name="Sachs M.S."/>
            <person name="Osmani S.A."/>
            <person name="Birren B.W."/>
        </authorList>
    </citation>
    <scope>NUCLEOTIDE SEQUENCE [LARGE SCALE GENOMIC DNA]</scope>
    <source>
        <strain evidence="5">FGSC A4 / ATCC 38163 / CBS 112.46 / NRRL 194 / M139</strain>
    </source>
</reference>
<dbReference type="KEGG" id="ani:ANIA_00529"/>
<dbReference type="PANTHER" id="PTHR48070">
    <property type="entry name" value="ESTERASE OVCA2"/>
    <property type="match status" value="1"/>
</dbReference>
<dbReference type="GO" id="GO:0044550">
    <property type="term" value="P:secondary metabolite biosynthetic process"/>
    <property type="evidence" value="ECO:0000318"/>
    <property type="project" value="GO_Central"/>
</dbReference>
<dbReference type="SUPFAM" id="SSF53474">
    <property type="entry name" value="alpha/beta-Hydrolases"/>
    <property type="match status" value="1"/>
</dbReference>
<dbReference type="Proteomes" id="UP000000560">
    <property type="component" value="Chromosome VIII"/>
</dbReference>
<accession>Q5BG01</accession>
<dbReference type="eggNOG" id="KOG2551">
    <property type="taxonomic scope" value="Eukaryota"/>
</dbReference>
<evidence type="ECO:0000259" key="3">
    <source>
        <dbReference type="Pfam" id="PF03959"/>
    </source>
</evidence>
<dbReference type="InParanoid" id="Q5BG01"/>
<evidence type="ECO:0000256" key="1">
    <source>
        <dbReference type="ARBA" id="ARBA00005863"/>
    </source>
</evidence>
<dbReference type="ESTHER" id="emeni-q5bg01">
    <property type="family name" value="FSH1"/>
</dbReference>
<evidence type="ECO:0000313" key="5">
    <source>
        <dbReference type="Proteomes" id="UP000000560"/>
    </source>
</evidence>
<dbReference type="VEuPathDB" id="FungiDB:AN0529"/>
<dbReference type="PANTHER" id="PTHR48070:SF3">
    <property type="entry name" value="ESTERASE DBAE-RELATED"/>
    <property type="match status" value="1"/>
</dbReference>
<gene>
    <name evidence="4" type="ORF">ANIA_00529</name>
</gene>
<dbReference type="GO" id="GO:0005737">
    <property type="term" value="C:cytoplasm"/>
    <property type="evidence" value="ECO:0000318"/>
    <property type="project" value="GO_Central"/>
</dbReference>
<feature type="domain" description="Serine hydrolase" evidence="3">
    <location>
        <begin position="14"/>
        <end position="250"/>
    </location>
</feature>
<sequence length="265" mass="29358">MTVGADRSVTLHLPRILCLHGGGTNANIFRMQCRVLARMLQPYFRLVFAEAPLAALPGSDVTAAYKDYGPFKAWLRVRDEDPVLDAHHIVSKIEDSLKAARITDDCRGATGEWVGLLGFSQGAHLAASILANQQELGRRAGDDAARPVYRFGVLLAGRGPLRWLHPDLPIPPGFVDVSKCTTGMEREYEPFVNSSPYRLQIPTIHVHGLADPNIELHRKLHDQYCDPRSTILLEWGGDHRVPIKARDVTPIVQQIIAVARQEGVL</sequence>
<protein>
    <recommendedName>
        <fullName evidence="3">Serine hydrolase domain-containing protein</fullName>
    </recommendedName>
</protein>
<dbReference type="FunFam" id="3.40.50.1820:FF:000296">
    <property type="entry name" value="Probable esterase afoC"/>
    <property type="match status" value="1"/>
</dbReference>
<dbReference type="EMBL" id="BN001308">
    <property type="protein sequence ID" value="CBF89301.1"/>
    <property type="molecule type" value="Genomic_DNA"/>
</dbReference>
<dbReference type="OrthoDB" id="414698at2759"/>
<comment type="similarity">
    <text evidence="1">Belongs to the LovG family.</text>
</comment>
<keyword evidence="5" id="KW-1185">Reference proteome</keyword>
<dbReference type="InterPro" id="IPR029058">
    <property type="entry name" value="AB_hydrolase_fold"/>
</dbReference>
<dbReference type="HOGENOM" id="CLU_051938_0_0_1"/>
<keyword evidence="2" id="KW-0378">Hydrolase</keyword>
<dbReference type="OMA" id="MQCRILE"/>
<reference evidence="5" key="2">
    <citation type="journal article" date="2009" name="Fungal Genet. Biol.">
        <title>The 2008 update of the Aspergillus nidulans genome annotation: a community effort.</title>
        <authorList>
            <person name="Wortman J.R."/>
            <person name="Gilsenan J.M."/>
            <person name="Joardar V."/>
            <person name="Deegan J."/>
            <person name="Clutterbuck J."/>
            <person name="Andersen M.R."/>
            <person name="Archer D."/>
            <person name="Bencina M."/>
            <person name="Braus G."/>
            <person name="Coutinho P."/>
            <person name="von Dohren H."/>
            <person name="Doonan J."/>
            <person name="Driessen A.J."/>
            <person name="Durek P."/>
            <person name="Espeso E."/>
            <person name="Fekete E."/>
            <person name="Flipphi M."/>
            <person name="Estrada C.G."/>
            <person name="Geysens S."/>
            <person name="Goldman G."/>
            <person name="de Groot P.W."/>
            <person name="Hansen K."/>
            <person name="Harris S.D."/>
            <person name="Heinekamp T."/>
            <person name="Helmstaedt K."/>
            <person name="Henrissat B."/>
            <person name="Hofmann G."/>
            <person name="Homan T."/>
            <person name="Horio T."/>
            <person name="Horiuchi H."/>
            <person name="James S."/>
            <person name="Jones M."/>
            <person name="Karaffa L."/>
            <person name="Karanyi Z."/>
            <person name="Kato M."/>
            <person name="Keller N."/>
            <person name="Kelly D.E."/>
            <person name="Kiel J.A."/>
            <person name="Kim J.M."/>
            <person name="van der Klei I.J."/>
            <person name="Klis F.M."/>
            <person name="Kovalchuk A."/>
            <person name="Krasevec N."/>
            <person name="Kubicek C.P."/>
            <person name="Liu B."/>
            <person name="Maccabe A."/>
            <person name="Meyer V."/>
            <person name="Mirabito P."/>
            <person name="Miskei M."/>
            <person name="Mos M."/>
            <person name="Mullins J."/>
            <person name="Nelson D.R."/>
            <person name="Nielsen J."/>
            <person name="Oakley B.R."/>
            <person name="Osmani S.A."/>
            <person name="Pakula T."/>
            <person name="Paszewski A."/>
            <person name="Paulsen I."/>
            <person name="Pilsyk S."/>
            <person name="Pocsi I."/>
            <person name="Punt P.J."/>
            <person name="Ram A.F."/>
            <person name="Ren Q."/>
            <person name="Robellet X."/>
            <person name="Robson G."/>
            <person name="Seiboth B."/>
            <person name="van Solingen P."/>
            <person name="Specht T."/>
            <person name="Sun J."/>
            <person name="Taheri-Talesh N."/>
            <person name="Takeshita N."/>
            <person name="Ussery D."/>
            <person name="vanKuyk P.A."/>
            <person name="Visser H."/>
            <person name="van de Vondervoort P.J."/>
            <person name="de Vries R.P."/>
            <person name="Walton J."/>
            <person name="Xiang X."/>
            <person name="Xiong Y."/>
            <person name="Zeng A.P."/>
            <person name="Brandt B.W."/>
            <person name="Cornell M.J."/>
            <person name="van den Hondel C.A."/>
            <person name="Visser J."/>
            <person name="Oliver S.G."/>
            <person name="Turner G."/>
        </authorList>
    </citation>
    <scope>GENOME REANNOTATION</scope>
    <source>
        <strain evidence="5">FGSC A4 / ATCC 38163 / CBS 112.46 / NRRL 194 / M139</strain>
    </source>
</reference>
<dbReference type="GO" id="GO:0005634">
    <property type="term" value="C:nucleus"/>
    <property type="evidence" value="ECO:0000318"/>
    <property type="project" value="GO_Central"/>
</dbReference>
<dbReference type="RefSeq" id="XP_658133.1">
    <property type="nucleotide sequence ID" value="XM_653041.1"/>
</dbReference>
<organism evidence="4 5">
    <name type="scientific">Emericella nidulans (strain FGSC A4 / ATCC 38163 / CBS 112.46 / NRRL 194 / M139)</name>
    <name type="common">Aspergillus nidulans</name>
    <dbReference type="NCBI Taxonomy" id="227321"/>
    <lineage>
        <taxon>Eukaryota</taxon>
        <taxon>Fungi</taxon>
        <taxon>Dikarya</taxon>
        <taxon>Ascomycota</taxon>
        <taxon>Pezizomycotina</taxon>
        <taxon>Eurotiomycetes</taxon>
        <taxon>Eurotiomycetidae</taxon>
        <taxon>Eurotiales</taxon>
        <taxon>Aspergillaceae</taxon>
        <taxon>Aspergillus</taxon>
        <taxon>Aspergillus subgen. Nidulantes</taxon>
    </lineage>
</organism>
<proteinExistence type="inferred from homology"/>
<dbReference type="GeneID" id="2876306"/>